<dbReference type="RefSeq" id="WP_262977092.1">
    <property type="nucleotide sequence ID" value="NZ_CAMAPB010000046.1"/>
</dbReference>
<evidence type="ECO:0000313" key="2">
    <source>
        <dbReference type="Proteomes" id="UP001152447"/>
    </source>
</evidence>
<organism evidence="1 2">
    <name type="scientific">Pseudoalteromonas haloplanktis</name>
    <name type="common">Alteromonas haloplanktis</name>
    <dbReference type="NCBI Taxonomy" id="228"/>
    <lineage>
        <taxon>Bacteria</taxon>
        <taxon>Pseudomonadati</taxon>
        <taxon>Pseudomonadota</taxon>
        <taxon>Gammaproteobacteria</taxon>
        <taxon>Alteromonadales</taxon>
        <taxon>Pseudoalteromonadaceae</taxon>
        <taxon>Pseudoalteromonas</taxon>
    </lineage>
</organism>
<name>A0A9W4R263_PSEHA</name>
<accession>A0A9W4R263</accession>
<evidence type="ECO:0000313" key="1">
    <source>
        <dbReference type="EMBL" id="CAH9062982.1"/>
    </source>
</evidence>
<dbReference type="Proteomes" id="UP001152447">
    <property type="component" value="Unassembled WGS sequence"/>
</dbReference>
<sequence>MNPKSIELQSRYLANNSNLIGEKQKLTTTEQSDSYEQAHRQYHPYLRDMTNINKFYDIFIIDPANGNIVYSVYKEVDFATSLQTGPYTDSNLASLFQQLKDSNDPQAIAFADYKQYSPSYNAPASFIGKPIVVDGKTIAILAAQLSIEDVNSIMKERGGLGISSPIMVQRTERGPSDGVGPGCSDIVNLATH</sequence>
<reference evidence="1" key="1">
    <citation type="submission" date="2022-07" db="EMBL/GenBank/DDBJ databases">
        <authorList>
            <person name="Criscuolo A."/>
        </authorList>
    </citation>
    <scope>NUCLEOTIDE SEQUENCE</scope>
    <source>
        <strain evidence="1">CIP103197</strain>
    </source>
</reference>
<dbReference type="EMBL" id="CAMAPB010000046">
    <property type="protein sequence ID" value="CAH9062982.1"/>
    <property type="molecule type" value="Genomic_DNA"/>
</dbReference>
<comment type="caution">
    <text evidence="1">The sequence shown here is derived from an EMBL/GenBank/DDBJ whole genome shotgun (WGS) entry which is preliminary data.</text>
</comment>
<protein>
    <submittedName>
        <fullName evidence="1">Uncharacterized protein</fullName>
    </submittedName>
</protein>
<dbReference type="AlphaFoldDB" id="A0A9W4R263"/>
<keyword evidence="2" id="KW-1185">Reference proteome</keyword>
<proteinExistence type="predicted"/>
<gene>
    <name evidence="1" type="ORF">PSEHALCIP103_02821</name>
</gene>